<dbReference type="Proteomes" id="UP000196293">
    <property type="component" value="Unassembled WGS sequence"/>
</dbReference>
<proteinExistence type="predicted"/>
<feature type="domain" description="S-layer protein C-terminal" evidence="1">
    <location>
        <begin position="165"/>
        <end position="186"/>
    </location>
</feature>
<protein>
    <recommendedName>
        <fullName evidence="1">S-layer protein C-terminal domain-containing protein</fullName>
    </recommendedName>
</protein>
<evidence type="ECO:0000313" key="2">
    <source>
        <dbReference type="EMBL" id="OUQ55971.1"/>
    </source>
</evidence>
<comment type="caution">
    <text evidence="3">The sequence shown here is derived from an EMBL/GenBank/DDBJ whole genome shotgun (WGS) entry which is preliminary data.</text>
</comment>
<keyword evidence="5" id="KW-1185">Reference proteome</keyword>
<reference evidence="3" key="2">
    <citation type="journal article" date="2018" name="BMC Genomics">
        <title>Whole genome sequencing and function prediction of 133 gut anaerobes isolated from chicken caecum in pure cultures.</title>
        <authorList>
            <person name="Medvecky M."/>
            <person name="Cejkova D."/>
            <person name="Polansky O."/>
            <person name="Karasova D."/>
            <person name="Kubasova T."/>
            <person name="Cizek A."/>
            <person name="Rychlik I."/>
        </authorList>
    </citation>
    <scope>NUCLEOTIDE SEQUENCE</scope>
    <source>
        <strain evidence="3">An101</strain>
        <strain evidence="2">An115</strain>
    </source>
</reference>
<sequence length="276" mass="31329">MKLNRKFTISVTAALLAVAPVTGVVSLPKTNIVYAARQSVSGKIKVTQTYASYFANGKRHPVKKGKVLKYYGTPKYKPFDPGSYYFGELQYNLGNSGLLSSDYVKQISGKNWITVINNNYLYNAKGKRLSTKIKRGQTLAYTGKVKSTKNGKYYFYENNKKKRIPYYKIKGHEYYKLGRNRYVKVANVIAVNGNYLMTTGETTGVVKNNNVRTFINSNDYSNDSTMAPSDKYLKKGQKLTFDQAVTFVSQLDDFDHDPYDYYRINGRSTKSFTLGL</sequence>
<accession>A0A1Y4UDS5</accession>
<gene>
    <name evidence="3" type="ORF">B5E44_06365</name>
    <name evidence="2" type="ORF">B5E59_05980</name>
</gene>
<evidence type="ECO:0000259" key="1">
    <source>
        <dbReference type="Pfam" id="PF03217"/>
    </source>
</evidence>
<dbReference type="EMBL" id="NFLZ01000014">
    <property type="protein sequence ID" value="OUQ75848.1"/>
    <property type="molecule type" value="Genomic_DNA"/>
</dbReference>
<dbReference type="InterPro" id="IPR024968">
    <property type="entry name" value="SlpA_C_lactobacillus"/>
</dbReference>
<dbReference type="EMBL" id="NFLS01000013">
    <property type="protein sequence ID" value="OUQ55971.1"/>
    <property type="molecule type" value="Genomic_DNA"/>
</dbReference>
<reference evidence="4 5" key="1">
    <citation type="submission" date="2017-04" db="EMBL/GenBank/DDBJ databases">
        <title>Function of individual gut microbiota members based on whole genome sequencing of pure cultures obtained from chicken caecum.</title>
        <authorList>
            <person name="Medvecky M."/>
            <person name="Cejkova D."/>
            <person name="Polansky O."/>
            <person name="Karasova D."/>
            <person name="Kubasova T."/>
            <person name="Cizek A."/>
            <person name="Rychlik I."/>
        </authorList>
    </citation>
    <scope>NUCLEOTIDE SEQUENCE [LARGE SCALE GENOMIC DNA]</scope>
    <source>
        <strain evidence="4">An101</strain>
        <strain evidence="5">An115</strain>
    </source>
</reference>
<evidence type="ECO:0000313" key="4">
    <source>
        <dbReference type="Proteomes" id="UP000195859"/>
    </source>
</evidence>
<name>A0A1Y4UDS5_9LACO</name>
<feature type="domain" description="S-layer protein C-terminal" evidence="1">
    <location>
        <begin position="106"/>
        <end position="159"/>
    </location>
</feature>
<dbReference type="Pfam" id="PF03217">
    <property type="entry name" value="SlpA"/>
    <property type="match status" value="2"/>
</dbReference>
<evidence type="ECO:0000313" key="3">
    <source>
        <dbReference type="EMBL" id="OUQ75848.1"/>
    </source>
</evidence>
<evidence type="ECO:0000313" key="5">
    <source>
        <dbReference type="Proteomes" id="UP000196293"/>
    </source>
</evidence>
<organism evidence="3 4">
    <name type="scientific">Lactobacillus gallinarum</name>
    <dbReference type="NCBI Taxonomy" id="52242"/>
    <lineage>
        <taxon>Bacteria</taxon>
        <taxon>Bacillati</taxon>
        <taxon>Bacillota</taxon>
        <taxon>Bacilli</taxon>
        <taxon>Lactobacillales</taxon>
        <taxon>Lactobacillaceae</taxon>
        <taxon>Lactobacillus</taxon>
    </lineage>
</organism>
<dbReference type="Proteomes" id="UP000195859">
    <property type="component" value="Unassembled WGS sequence"/>
</dbReference>
<dbReference type="RefSeq" id="WP_087176394.1">
    <property type="nucleotide sequence ID" value="NZ_NFLS01000013.1"/>
</dbReference>
<dbReference type="AlphaFoldDB" id="A0A1Y4UDS5"/>